<dbReference type="RefSeq" id="WP_078684731.1">
    <property type="nucleotide sequence ID" value="NZ_FUYA01000004.1"/>
</dbReference>
<dbReference type="Pfam" id="PF00849">
    <property type="entry name" value="PseudoU_synth_2"/>
    <property type="match status" value="1"/>
</dbReference>
<evidence type="ECO:0000259" key="6">
    <source>
        <dbReference type="SMART" id="SM00363"/>
    </source>
</evidence>
<reference evidence="7 8" key="1">
    <citation type="submission" date="2017-02" db="EMBL/GenBank/DDBJ databases">
        <authorList>
            <person name="Peterson S.W."/>
        </authorList>
    </citation>
    <scope>NUCLEOTIDE SEQUENCE [LARGE SCALE GENOMIC DNA]</scope>
    <source>
        <strain evidence="7 8">DSM 18034</strain>
    </source>
</reference>
<dbReference type="Proteomes" id="UP000189733">
    <property type="component" value="Unassembled WGS sequence"/>
</dbReference>
<dbReference type="FunFam" id="3.10.290.10:FF:000003">
    <property type="entry name" value="Pseudouridine synthase"/>
    <property type="match status" value="1"/>
</dbReference>
<dbReference type="CDD" id="cd02870">
    <property type="entry name" value="PseudoU_synth_RsuA_like"/>
    <property type="match status" value="1"/>
</dbReference>
<feature type="compositionally biased region" description="Basic and acidic residues" evidence="5">
    <location>
        <begin position="284"/>
        <end position="302"/>
    </location>
</feature>
<dbReference type="Gene3D" id="3.30.70.1560">
    <property type="entry name" value="Alpha-L RNA-binding motif"/>
    <property type="match status" value="1"/>
</dbReference>
<dbReference type="Pfam" id="PF01479">
    <property type="entry name" value="S4"/>
    <property type="match status" value="1"/>
</dbReference>
<keyword evidence="2 4" id="KW-0413">Isomerase</keyword>
<dbReference type="STRING" id="1121442.SAMN02745702_01437"/>
<dbReference type="SUPFAM" id="SSF55120">
    <property type="entry name" value="Pseudouridine synthase"/>
    <property type="match status" value="1"/>
</dbReference>
<feature type="domain" description="RNA-binding S4" evidence="6">
    <location>
        <begin position="22"/>
        <end position="82"/>
    </location>
</feature>
<name>A0A1T4W212_9BACT</name>
<dbReference type="InterPro" id="IPR002942">
    <property type="entry name" value="S4_RNA-bd"/>
</dbReference>
<dbReference type="InterPro" id="IPR020103">
    <property type="entry name" value="PsdUridine_synth_cat_dom_sf"/>
</dbReference>
<evidence type="ECO:0000256" key="2">
    <source>
        <dbReference type="ARBA" id="ARBA00023235"/>
    </source>
</evidence>
<dbReference type="SUPFAM" id="SSF55174">
    <property type="entry name" value="Alpha-L RNA-binding motif"/>
    <property type="match status" value="1"/>
</dbReference>
<accession>A0A1T4W212</accession>
<dbReference type="InterPro" id="IPR036986">
    <property type="entry name" value="S4_RNA-bd_sf"/>
</dbReference>
<feature type="compositionally biased region" description="Basic and acidic residues" evidence="5">
    <location>
        <begin position="309"/>
        <end position="366"/>
    </location>
</feature>
<dbReference type="InterPro" id="IPR042092">
    <property type="entry name" value="PsdUridine_s_RsuA/RluB/E/F_cat"/>
</dbReference>
<sequence length="379" mass="43071">MPNHTNKTTQAGASETKAPALLRINKALALAGVCSRRAADELVAAGRITVNGSLIAEAGTKIDPAKDEIAFDGKPVTIPHQGSEEHVYLMMNKPIEVMTTLSDPQGRRTILDILTPEQRQRRVFPIGRLDYFSEGLLLMTTDGELANRLTHPRWHLPKLYLVRVRGDVTRSKLEIMRNGMRLREGEELAPIEVRILPDDPGRGTVILMTLIQGINRQIRRMCRDLNLTVLGLRRIQQGPIGLDTLERGKARELTAEEVSRLKQAVGMEAKPAPPEKPQKAATPQKRERPARDNRAQYDTPHRQDKRRGRPTDSRSEHRSGKREDRDQRPRRSGDSAPRSRDQEQRPQRDRNSNRNSWGRRDNDSRPQRSRSGRNKGWNK</sequence>
<dbReference type="EMBL" id="FUYA01000004">
    <property type="protein sequence ID" value="SKA71227.1"/>
    <property type="molecule type" value="Genomic_DNA"/>
</dbReference>
<feature type="region of interest" description="Disordered" evidence="5">
    <location>
        <begin position="265"/>
        <end position="379"/>
    </location>
</feature>
<dbReference type="InterPro" id="IPR018496">
    <property type="entry name" value="PsdUridine_synth_RsuA/RluB_CS"/>
</dbReference>
<feature type="compositionally biased region" description="Basic residues" evidence="5">
    <location>
        <begin position="367"/>
        <end position="379"/>
    </location>
</feature>
<dbReference type="NCBIfam" id="TIGR00093">
    <property type="entry name" value="pseudouridine synthase"/>
    <property type="match status" value="1"/>
</dbReference>
<dbReference type="InterPro" id="IPR020094">
    <property type="entry name" value="TruA/RsuA/RluB/E/F_N"/>
</dbReference>
<dbReference type="InterPro" id="IPR006145">
    <property type="entry name" value="PsdUridine_synth_RsuA/RluA"/>
</dbReference>
<gene>
    <name evidence="7" type="ORF">SAMN02745702_01437</name>
</gene>
<comment type="similarity">
    <text evidence="1 4">Belongs to the pseudouridine synthase RsuA family.</text>
</comment>
<dbReference type="Gene3D" id="3.30.70.580">
    <property type="entry name" value="Pseudouridine synthase I, catalytic domain, N-terminal subdomain"/>
    <property type="match status" value="1"/>
</dbReference>
<keyword evidence="8" id="KW-1185">Reference proteome</keyword>
<dbReference type="AlphaFoldDB" id="A0A1T4W212"/>
<dbReference type="InterPro" id="IPR050343">
    <property type="entry name" value="RsuA_PseudoU_synthase"/>
</dbReference>
<protein>
    <recommendedName>
        <fullName evidence="4">Pseudouridine synthase</fullName>
        <ecNumber evidence="4">5.4.99.-</ecNumber>
    </recommendedName>
</protein>
<proteinExistence type="inferred from homology"/>
<dbReference type="Gene3D" id="3.10.290.10">
    <property type="entry name" value="RNA-binding S4 domain"/>
    <property type="match status" value="1"/>
</dbReference>
<evidence type="ECO:0000256" key="3">
    <source>
        <dbReference type="PROSITE-ProRule" id="PRU00182"/>
    </source>
</evidence>
<dbReference type="OrthoDB" id="9807213at2"/>
<dbReference type="GO" id="GO:0120159">
    <property type="term" value="F:rRNA pseudouridine synthase activity"/>
    <property type="evidence" value="ECO:0007669"/>
    <property type="project" value="UniProtKB-ARBA"/>
</dbReference>
<organism evidence="7 8">
    <name type="scientific">Desulfobaculum bizertense DSM 18034</name>
    <dbReference type="NCBI Taxonomy" id="1121442"/>
    <lineage>
        <taxon>Bacteria</taxon>
        <taxon>Pseudomonadati</taxon>
        <taxon>Thermodesulfobacteriota</taxon>
        <taxon>Desulfovibrionia</taxon>
        <taxon>Desulfovibrionales</taxon>
        <taxon>Desulfovibrionaceae</taxon>
        <taxon>Desulfobaculum</taxon>
    </lineage>
</organism>
<dbReference type="InterPro" id="IPR000748">
    <property type="entry name" value="PsdUridine_synth_RsuA/RluB/E/F"/>
</dbReference>
<dbReference type="GO" id="GO:0000455">
    <property type="term" value="P:enzyme-directed rRNA pseudouridine synthesis"/>
    <property type="evidence" value="ECO:0007669"/>
    <property type="project" value="UniProtKB-ARBA"/>
</dbReference>
<dbReference type="GO" id="GO:0003723">
    <property type="term" value="F:RNA binding"/>
    <property type="evidence" value="ECO:0007669"/>
    <property type="project" value="UniProtKB-KW"/>
</dbReference>
<dbReference type="PANTHER" id="PTHR47683:SF2">
    <property type="entry name" value="RNA-BINDING S4 DOMAIN-CONTAINING PROTEIN"/>
    <property type="match status" value="1"/>
</dbReference>
<evidence type="ECO:0000256" key="1">
    <source>
        <dbReference type="ARBA" id="ARBA00008348"/>
    </source>
</evidence>
<evidence type="ECO:0000256" key="5">
    <source>
        <dbReference type="SAM" id="MobiDB-lite"/>
    </source>
</evidence>
<evidence type="ECO:0000313" key="7">
    <source>
        <dbReference type="EMBL" id="SKA71227.1"/>
    </source>
</evidence>
<dbReference type="PROSITE" id="PS01149">
    <property type="entry name" value="PSI_RSU"/>
    <property type="match status" value="1"/>
</dbReference>
<evidence type="ECO:0000256" key="4">
    <source>
        <dbReference type="RuleBase" id="RU003887"/>
    </source>
</evidence>
<dbReference type="CDD" id="cd00165">
    <property type="entry name" value="S4"/>
    <property type="match status" value="1"/>
</dbReference>
<evidence type="ECO:0000313" key="8">
    <source>
        <dbReference type="Proteomes" id="UP000189733"/>
    </source>
</evidence>
<dbReference type="EC" id="5.4.99.-" evidence="4"/>
<dbReference type="PANTHER" id="PTHR47683">
    <property type="entry name" value="PSEUDOURIDINE SYNTHASE FAMILY PROTEIN-RELATED"/>
    <property type="match status" value="1"/>
</dbReference>
<keyword evidence="3" id="KW-0694">RNA-binding</keyword>
<dbReference type="SMART" id="SM00363">
    <property type="entry name" value="S4"/>
    <property type="match status" value="1"/>
</dbReference>
<dbReference type="PROSITE" id="PS50889">
    <property type="entry name" value="S4"/>
    <property type="match status" value="1"/>
</dbReference>